<evidence type="ECO:0000313" key="2">
    <source>
        <dbReference type="EMBL" id="GAA1980901.1"/>
    </source>
</evidence>
<comment type="caution">
    <text evidence="2">The sequence shown here is derived from an EMBL/GenBank/DDBJ whole genome shotgun (WGS) entry which is preliminary data.</text>
</comment>
<evidence type="ECO:0000313" key="3">
    <source>
        <dbReference type="Proteomes" id="UP001501585"/>
    </source>
</evidence>
<dbReference type="EMBL" id="BAAAPC010000001">
    <property type="protein sequence ID" value="GAA1980901.1"/>
    <property type="molecule type" value="Genomic_DNA"/>
</dbReference>
<feature type="region of interest" description="Disordered" evidence="1">
    <location>
        <begin position="87"/>
        <end position="107"/>
    </location>
</feature>
<protein>
    <submittedName>
        <fullName evidence="2">Uncharacterized protein</fullName>
    </submittedName>
</protein>
<organism evidence="2 3">
    <name type="scientific">Nocardiopsis rhodophaea</name>
    <dbReference type="NCBI Taxonomy" id="280238"/>
    <lineage>
        <taxon>Bacteria</taxon>
        <taxon>Bacillati</taxon>
        <taxon>Actinomycetota</taxon>
        <taxon>Actinomycetes</taxon>
        <taxon>Streptosporangiales</taxon>
        <taxon>Nocardiopsidaceae</taxon>
        <taxon>Nocardiopsis</taxon>
    </lineage>
</organism>
<sequence>MVFGFGAVPLIGEFAVAVVHDPLRQRNAPLVEQIHDPGIQRPQSARGERQIEGMPFRRRDPADILPFLIQVDVECILAELDRHKAGNRARTDYRDSEGTAWSPQFNP</sequence>
<keyword evidence="3" id="KW-1185">Reference proteome</keyword>
<name>A0ABN2S5S0_9ACTN</name>
<evidence type="ECO:0000256" key="1">
    <source>
        <dbReference type="SAM" id="MobiDB-lite"/>
    </source>
</evidence>
<gene>
    <name evidence="2" type="ORF">GCM10009799_02480</name>
</gene>
<accession>A0ABN2S5S0</accession>
<proteinExistence type="predicted"/>
<reference evidence="2 3" key="1">
    <citation type="journal article" date="2019" name="Int. J. Syst. Evol. Microbiol.">
        <title>The Global Catalogue of Microorganisms (GCM) 10K type strain sequencing project: providing services to taxonomists for standard genome sequencing and annotation.</title>
        <authorList>
            <consortium name="The Broad Institute Genomics Platform"/>
            <consortium name="The Broad Institute Genome Sequencing Center for Infectious Disease"/>
            <person name="Wu L."/>
            <person name="Ma J."/>
        </authorList>
    </citation>
    <scope>NUCLEOTIDE SEQUENCE [LARGE SCALE GENOMIC DNA]</scope>
    <source>
        <strain evidence="2 3">JCM 15313</strain>
    </source>
</reference>
<feature type="compositionally biased region" description="Basic and acidic residues" evidence="1">
    <location>
        <begin position="87"/>
        <end position="97"/>
    </location>
</feature>
<dbReference type="Proteomes" id="UP001501585">
    <property type="component" value="Unassembled WGS sequence"/>
</dbReference>